<comment type="caution">
    <text evidence="1">The sequence shown here is derived from an EMBL/GenBank/DDBJ whole genome shotgun (WGS) entry which is preliminary data.</text>
</comment>
<gene>
    <name evidence="1" type="ORF">GCM10009681_06440</name>
</gene>
<keyword evidence="2" id="KW-1185">Reference proteome</keyword>
<organism evidence="1 2">
    <name type="scientific">Luedemannella helvata</name>
    <dbReference type="NCBI Taxonomy" id="349315"/>
    <lineage>
        <taxon>Bacteria</taxon>
        <taxon>Bacillati</taxon>
        <taxon>Actinomycetota</taxon>
        <taxon>Actinomycetes</taxon>
        <taxon>Micromonosporales</taxon>
        <taxon>Micromonosporaceae</taxon>
        <taxon>Luedemannella</taxon>
    </lineage>
</organism>
<reference evidence="2" key="1">
    <citation type="journal article" date="2019" name="Int. J. Syst. Evol. Microbiol.">
        <title>The Global Catalogue of Microorganisms (GCM) 10K type strain sequencing project: providing services to taxonomists for standard genome sequencing and annotation.</title>
        <authorList>
            <consortium name="The Broad Institute Genomics Platform"/>
            <consortium name="The Broad Institute Genome Sequencing Center for Infectious Disease"/>
            <person name="Wu L."/>
            <person name="Ma J."/>
        </authorList>
    </citation>
    <scope>NUCLEOTIDE SEQUENCE [LARGE SCALE GENOMIC DNA]</scope>
    <source>
        <strain evidence="2">JCM 13249</strain>
    </source>
</reference>
<evidence type="ECO:0000313" key="1">
    <source>
        <dbReference type="EMBL" id="GAA1738393.1"/>
    </source>
</evidence>
<proteinExistence type="predicted"/>
<sequence length="331" mass="36444">MNAAVKSKITPDVVRELARRGVLADHVRTLDAVRRRDFRIAAYELVWPVVFGRLTRRLEMRRGHPGCAGAVQRLRPECLDRFHDDVEAALEDLFRHARVPIDNLEGWVSSRLTAATVNAHRRRRGARGALQRPRVPKWLAAELRGEPRLTALAVDMLGWVGVEATAGPSVWPYTVWAERRSMASGDYPAAYRAVVADVETVLAAMRRRPAWYARYVERPLGRKQVPVLSGPESATEPTYLVLADRHETEDARLVELAAVAMDAIEARLASGEDARSAVVHVLGTVFGAGEPGHRPNAASTTGDQVGALLTDPEALDRIVDVLSDLLSGRPS</sequence>
<evidence type="ECO:0000313" key="2">
    <source>
        <dbReference type="Proteomes" id="UP001500655"/>
    </source>
</evidence>
<dbReference type="EMBL" id="BAAALS010000002">
    <property type="protein sequence ID" value="GAA1738393.1"/>
    <property type="molecule type" value="Genomic_DNA"/>
</dbReference>
<dbReference type="Proteomes" id="UP001500655">
    <property type="component" value="Unassembled WGS sequence"/>
</dbReference>
<name>A0ABP4VUG2_9ACTN</name>
<protein>
    <submittedName>
        <fullName evidence="1">Uncharacterized protein</fullName>
    </submittedName>
</protein>
<dbReference type="RefSeq" id="WP_344076581.1">
    <property type="nucleotide sequence ID" value="NZ_BAAALS010000002.1"/>
</dbReference>
<accession>A0ABP4VUG2</accession>